<dbReference type="KEGG" id="pco:PHACADRAFT_200218"/>
<dbReference type="EMBL" id="JH930477">
    <property type="protein sequence ID" value="EKM51396.1"/>
    <property type="molecule type" value="Genomic_DNA"/>
</dbReference>
<keyword evidence="2" id="KW-1185">Reference proteome</keyword>
<organism evidence="1 2">
    <name type="scientific">Phanerochaete carnosa (strain HHB-10118-sp)</name>
    <name type="common">White-rot fungus</name>
    <name type="synonym">Peniophora carnosa</name>
    <dbReference type="NCBI Taxonomy" id="650164"/>
    <lineage>
        <taxon>Eukaryota</taxon>
        <taxon>Fungi</taxon>
        <taxon>Dikarya</taxon>
        <taxon>Basidiomycota</taxon>
        <taxon>Agaricomycotina</taxon>
        <taxon>Agaricomycetes</taxon>
        <taxon>Polyporales</taxon>
        <taxon>Phanerochaetaceae</taxon>
        <taxon>Phanerochaete</taxon>
    </lineage>
</organism>
<proteinExistence type="predicted"/>
<accession>K5UNS2</accession>
<protein>
    <submittedName>
        <fullName evidence="1">Uncharacterized protein</fullName>
    </submittedName>
</protein>
<evidence type="ECO:0000313" key="1">
    <source>
        <dbReference type="EMBL" id="EKM51396.1"/>
    </source>
</evidence>
<dbReference type="InParanoid" id="K5UNS2"/>
<dbReference type="HOGENOM" id="CLU_056782_0_0_1"/>
<sequence length="183" mass="20735">MQFTMPKDLPARPPHSVFQWYKHFAGYAPASDNTNDPIKTVLYGNGHGKELHLLTPVLTLLFPPNSHKGRRLCCKQFCERYASDKADFEQHLAAREQILAGLSKLTLEQQLATIPLATHTPIAPKPVLINFNKHTPADLVCIFTLKFDGTLKRLNVFETLELDDLNSDKHCLPDICNVIKYKE</sequence>
<dbReference type="Proteomes" id="UP000008370">
    <property type="component" value="Unassembled WGS sequence"/>
</dbReference>
<dbReference type="RefSeq" id="XP_007400537.1">
    <property type="nucleotide sequence ID" value="XM_007400475.1"/>
</dbReference>
<reference evidence="1 2" key="1">
    <citation type="journal article" date="2012" name="BMC Genomics">
        <title>Comparative genomics of the white-rot fungi, Phanerochaete carnosa and P. chrysosporium, to elucidate the genetic basis of the distinct wood types they colonize.</title>
        <authorList>
            <person name="Suzuki H."/>
            <person name="MacDonald J."/>
            <person name="Syed K."/>
            <person name="Salamov A."/>
            <person name="Hori C."/>
            <person name="Aerts A."/>
            <person name="Henrissat B."/>
            <person name="Wiebenga A."/>
            <person name="vanKuyk P.A."/>
            <person name="Barry K."/>
            <person name="Lindquist E."/>
            <person name="LaButti K."/>
            <person name="Lapidus A."/>
            <person name="Lucas S."/>
            <person name="Coutinho P."/>
            <person name="Gong Y."/>
            <person name="Samejima M."/>
            <person name="Mahadevan R."/>
            <person name="Abou-Zaid M."/>
            <person name="de Vries R.P."/>
            <person name="Igarashi K."/>
            <person name="Yadav J.S."/>
            <person name="Grigoriev I.V."/>
            <person name="Master E.R."/>
        </authorList>
    </citation>
    <scope>NUCLEOTIDE SEQUENCE [LARGE SCALE GENOMIC DNA]</scope>
    <source>
        <strain evidence="1 2">HHB-10118-sp</strain>
    </source>
</reference>
<dbReference type="AlphaFoldDB" id="K5UNS2"/>
<gene>
    <name evidence="1" type="ORF">PHACADRAFT_200218</name>
</gene>
<name>K5UNS2_PHACS</name>
<evidence type="ECO:0000313" key="2">
    <source>
        <dbReference type="Proteomes" id="UP000008370"/>
    </source>
</evidence>
<dbReference type="GeneID" id="18911488"/>